<accession>L1KMB1</accession>
<keyword evidence="3" id="KW-1185">Reference proteome</keyword>
<proteinExistence type="predicted"/>
<name>L1KMB1_9ACTN</name>
<comment type="caution">
    <text evidence="2">The sequence shown here is derived from an EMBL/GenBank/DDBJ whole genome shotgun (WGS) entry which is preliminary data.</text>
</comment>
<evidence type="ECO:0000313" key="3">
    <source>
        <dbReference type="Proteomes" id="UP000010411"/>
    </source>
</evidence>
<feature type="non-terminal residue" evidence="2">
    <location>
        <position position="23"/>
    </location>
</feature>
<evidence type="ECO:0000256" key="1">
    <source>
        <dbReference type="SAM" id="MobiDB-lite"/>
    </source>
</evidence>
<dbReference type="AlphaFoldDB" id="L1KMB1"/>
<dbReference type="Proteomes" id="UP000010411">
    <property type="component" value="Unassembled WGS sequence"/>
</dbReference>
<dbReference type="EMBL" id="AEJC01000579">
    <property type="protein sequence ID" value="EKX61625.1"/>
    <property type="molecule type" value="Genomic_DNA"/>
</dbReference>
<reference evidence="2 3" key="1">
    <citation type="submission" date="2012-11" db="EMBL/GenBank/DDBJ databases">
        <authorList>
            <person name="Huguet-Tapia J.C."/>
            <person name="Durkin A.S."/>
            <person name="Pettis G.S."/>
            <person name="Badger J.H."/>
        </authorList>
    </citation>
    <scope>NUCLEOTIDE SEQUENCE [LARGE SCALE GENOMIC DNA]</scope>
    <source>
        <strain evidence="2 3">91-03</strain>
    </source>
</reference>
<protein>
    <submittedName>
        <fullName evidence="2">Uncharacterized protein</fullName>
    </submittedName>
</protein>
<organism evidence="2 3">
    <name type="scientific">Streptomyces ipomoeae 91-03</name>
    <dbReference type="NCBI Taxonomy" id="698759"/>
    <lineage>
        <taxon>Bacteria</taxon>
        <taxon>Bacillati</taxon>
        <taxon>Actinomycetota</taxon>
        <taxon>Actinomycetes</taxon>
        <taxon>Kitasatosporales</taxon>
        <taxon>Streptomycetaceae</taxon>
        <taxon>Streptomyces</taxon>
    </lineage>
</organism>
<feature type="region of interest" description="Disordered" evidence="1">
    <location>
        <begin position="1"/>
        <end position="23"/>
    </location>
</feature>
<evidence type="ECO:0000313" key="2">
    <source>
        <dbReference type="EMBL" id="EKX61625.1"/>
    </source>
</evidence>
<feature type="compositionally biased region" description="Pro residues" evidence="1">
    <location>
        <begin position="10"/>
        <end position="23"/>
    </location>
</feature>
<gene>
    <name evidence="2" type="ORF">STRIP9103_01622</name>
</gene>
<sequence length="23" mass="2233">MVTGAVPGFSSPPPPLPVPSQGL</sequence>